<organism evidence="1">
    <name type="scientific">Trypanosoma vivax (strain Y486)</name>
    <dbReference type="NCBI Taxonomy" id="1055687"/>
    <lineage>
        <taxon>Eukaryota</taxon>
        <taxon>Discoba</taxon>
        <taxon>Euglenozoa</taxon>
        <taxon>Kinetoplastea</taxon>
        <taxon>Metakinetoplastina</taxon>
        <taxon>Trypanosomatida</taxon>
        <taxon>Trypanosomatidae</taxon>
        <taxon>Trypanosoma</taxon>
        <taxon>Duttonella</taxon>
    </lineage>
</organism>
<dbReference type="AlphaFoldDB" id="G0U8M8"/>
<reference evidence="1" key="1">
    <citation type="journal article" date="2012" name="Proc. Natl. Acad. Sci. U.S.A.">
        <title>Antigenic diversity is generated by distinct evolutionary mechanisms in African trypanosome species.</title>
        <authorList>
            <person name="Jackson A.P."/>
            <person name="Berry A."/>
            <person name="Aslett M."/>
            <person name="Allison H.C."/>
            <person name="Burton P."/>
            <person name="Vavrova-Anderson J."/>
            <person name="Brown R."/>
            <person name="Browne H."/>
            <person name="Corton N."/>
            <person name="Hauser H."/>
            <person name="Gamble J."/>
            <person name="Gilderthorp R."/>
            <person name="Marcello L."/>
            <person name="McQuillan J."/>
            <person name="Otto T.D."/>
            <person name="Quail M.A."/>
            <person name="Sanders M.J."/>
            <person name="van Tonder A."/>
            <person name="Ginger M.L."/>
            <person name="Field M.C."/>
            <person name="Barry J.D."/>
            <person name="Hertz-Fowler C."/>
            <person name="Berriman M."/>
        </authorList>
    </citation>
    <scope>NUCLEOTIDE SEQUENCE</scope>
    <source>
        <strain evidence="1">Y486</strain>
    </source>
</reference>
<accession>G0U8M8</accession>
<evidence type="ECO:0000313" key="1">
    <source>
        <dbReference type="EMBL" id="CCC53955.1"/>
    </source>
</evidence>
<dbReference type="VEuPathDB" id="TriTrypDB:TvY486_1114390"/>
<dbReference type="EMBL" id="HE573027">
    <property type="protein sequence ID" value="CCC53955.1"/>
    <property type="molecule type" value="Genomic_DNA"/>
</dbReference>
<protein>
    <submittedName>
        <fullName evidence="1">Uncharacterized protein</fullName>
    </submittedName>
</protein>
<sequence>MFSRSEVEALFYDAQRTTQRSLLLLDERVRGISASAQLQRLTVALPSPAFTAAARELRGLAELLAFVEATETVARRVQQEAEQPSPAMERRRRSGDNYPLLRRVAGGLTGVRDAQSGACGCAGKLWADAMVLVTLMLRAGLLGDWTHAARRAVEGRASMFKCIAQTGKMPSREALYLDGNLLLLLGGAQQGLSEEVMEEFNTEVVRVVCALPCGLQWYTNSEVSDTNSLSTPDSRAASLESALRPLSALILFPSLIPYMMSCVSPSIVAVNIVSPVERSSRVVLQSYLAENDVDFGRAYEFLIQHVLLISAYAAWGAEGPRNGEQRQRVVTFTRHIVDAVLIPAERTFVSSTVPCAGMGNAVYEAFVEPLQRLSQSMVCEERQITDEEMRNVSSSEALEGLAGTKKQQKSSDAYALLRVWCTACYRALLILEALAHAELGAVSGCGSTTAQQKRYETMLRQSNGKVTVPILSAVTEDRQLLFEETVARSAQGHRVFRIHEGAAAATSLCVFVYVDNGTIYMKIGRERTFRRANAVEEVFGVFANRQSEG</sequence>
<gene>
    <name evidence="1" type="ORF">TVY486_1114390</name>
</gene>
<dbReference type="OMA" id="FSAFCVD"/>
<proteinExistence type="predicted"/>
<name>G0U8M8_TRYVY</name>